<dbReference type="InterPro" id="IPR020904">
    <property type="entry name" value="Sc_DH/Rdtase_CS"/>
</dbReference>
<dbReference type="SMART" id="SM00822">
    <property type="entry name" value="PKS_KR"/>
    <property type="match status" value="1"/>
</dbReference>
<dbReference type="EC" id="1.1.1.69" evidence="3"/>
<dbReference type="FunFam" id="3.40.50.720:FF:000084">
    <property type="entry name" value="Short-chain dehydrogenase reductase"/>
    <property type="match status" value="1"/>
</dbReference>
<dbReference type="AlphaFoldDB" id="A0A841H1T8"/>
<dbReference type="Proteomes" id="UP000582837">
    <property type="component" value="Unassembled WGS sequence"/>
</dbReference>
<dbReference type="Pfam" id="PF13561">
    <property type="entry name" value="adh_short_C2"/>
    <property type="match status" value="1"/>
</dbReference>
<keyword evidence="3" id="KW-0560">Oxidoreductase</keyword>
<feature type="domain" description="Ketoreductase" evidence="2">
    <location>
        <begin position="13"/>
        <end position="188"/>
    </location>
</feature>
<sequence length="259" mass="26761">MRTVRELFDLSGSVALVTGGGRGLGEQMARGLAQAGASVALASRKRDACADVARELAEEHGVRTLALRLDVSAEDEVRAAFDEVEAALGPVDLLINNSGTSWGAPAERMPLDAWRKVMDVNATGTFLCSREIASRLIARGAPGAILNIASVSGLKGSAPEILDAAGYSASKGAVIALTRDLAVKWARHGIRVNVLAPGFFRTAMTDKVLDGAEKALARIVPLGRVGGEDELLGAALFLLSPAAGYVTGQVLAVDGGMTA</sequence>
<organism evidence="3 4">
    <name type="scientific">Longimicrobium terrae</name>
    <dbReference type="NCBI Taxonomy" id="1639882"/>
    <lineage>
        <taxon>Bacteria</taxon>
        <taxon>Pseudomonadati</taxon>
        <taxon>Gemmatimonadota</taxon>
        <taxon>Longimicrobiia</taxon>
        <taxon>Longimicrobiales</taxon>
        <taxon>Longimicrobiaceae</taxon>
        <taxon>Longimicrobium</taxon>
    </lineage>
</organism>
<protein>
    <submittedName>
        <fullName evidence="3">Gluconate 5-dehydrogenase</fullName>
        <ecNumber evidence="3">1.1.1.69</ecNumber>
    </submittedName>
</protein>
<dbReference type="InterPro" id="IPR057326">
    <property type="entry name" value="KR_dom"/>
</dbReference>
<dbReference type="SUPFAM" id="SSF51735">
    <property type="entry name" value="NAD(P)-binding Rossmann-fold domains"/>
    <property type="match status" value="1"/>
</dbReference>
<evidence type="ECO:0000313" key="3">
    <source>
        <dbReference type="EMBL" id="MBB6072095.1"/>
    </source>
</evidence>
<dbReference type="InterPro" id="IPR002347">
    <property type="entry name" value="SDR_fam"/>
</dbReference>
<dbReference type="PRINTS" id="PR00080">
    <property type="entry name" value="SDRFAMILY"/>
</dbReference>
<dbReference type="InterPro" id="IPR036291">
    <property type="entry name" value="NAD(P)-bd_dom_sf"/>
</dbReference>
<evidence type="ECO:0000313" key="4">
    <source>
        <dbReference type="Proteomes" id="UP000582837"/>
    </source>
</evidence>
<comment type="similarity">
    <text evidence="1">Belongs to the short-chain dehydrogenases/reductases (SDR) family.</text>
</comment>
<comment type="caution">
    <text evidence="3">The sequence shown here is derived from an EMBL/GenBank/DDBJ whole genome shotgun (WGS) entry which is preliminary data.</text>
</comment>
<dbReference type="PROSITE" id="PS00061">
    <property type="entry name" value="ADH_SHORT"/>
    <property type="match status" value="1"/>
</dbReference>
<name>A0A841H1T8_9BACT</name>
<keyword evidence="4" id="KW-1185">Reference proteome</keyword>
<dbReference type="EMBL" id="JACHIA010000012">
    <property type="protein sequence ID" value="MBB6072095.1"/>
    <property type="molecule type" value="Genomic_DNA"/>
</dbReference>
<dbReference type="GO" id="GO:0008874">
    <property type="term" value="F:gluconate 5-dehydrogenase activity"/>
    <property type="evidence" value="ECO:0007669"/>
    <property type="project" value="UniProtKB-EC"/>
</dbReference>
<dbReference type="RefSeq" id="WP_170034757.1">
    <property type="nucleotide sequence ID" value="NZ_JABDTL010000001.1"/>
</dbReference>
<evidence type="ECO:0000256" key="1">
    <source>
        <dbReference type="ARBA" id="ARBA00006484"/>
    </source>
</evidence>
<dbReference type="PANTHER" id="PTHR42760">
    <property type="entry name" value="SHORT-CHAIN DEHYDROGENASES/REDUCTASES FAMILY MEMBER"/>
    <property type="match status" value="1"/>
</dbReference>
<gene>
    <name evidence="3" type="ORF">HNQ61_003756</name>
</gene>
<proteinExistence type="inferred from homology"/>
<dbReference type="PRINTS" id="PR00081">
    <property type="entry name" value="GDHRDH"/>
</dbReference>
<dbReference type="Gene3D" id="3.40.50.720">
    <property type="entry name" value="NAD(P)-binding Rossmann-like Domain"/>
    <property type="match status" value="1"/>
</dbReference>
<reference evidence="3 4" key="1">
    <citation type="submission" date="2020-08" db="EMBL/GenBank/DDBJ databases">
        <title>Genomic Encyclopedia of Type Strains, Phase IV (KMG-IV): sequencing the most valuable type-strain genomes for metagenomic binning, comparative biology and taxonomic classification.</title>
        <authorList>
            <person name="Goeker M."/>
        </authorList>
    </citation>
    <scope>NUCLEOTIDE SEQUENCE [LARGE SCALE GENOMIC DNA]</scope>
    <source>
        <strain evidence="3 4">DSM 29007</strain>
    </source>
</reference>
<evidence type="ECO:0000259" key="2">
    <source>
        <dbReference type="SMART" id="SM00822"/>
    </source>
</evidence>
<dbReference type="NCBIfam" id="NF006070">
    <property type="entry name" value="PRK08213.1"/>
    <property type="match status" value="1"/>
</dbReference>
<accession>A0A841H1T8</accession>